<reference evidence="8 9" key="1">
    <citation type="submission" date="2011-10" db="EMBL/GenBank/DDBJ databases">
        <authorList>
            <person name="Genoscope - CEA"/>
        </authorList>
    </citation>
    <scope>NUCLEOTIDE SEQUENCE [LARGE SCALE GENOMIC DNA]</scope>
    <source>
        <strain evidence="8 9">RCC 1105</strain>
    </source>
</reference>
<dbReference type="Proteomes" id="UP000198341">
    <property type="component" value="Chromosome 3"/>
</dbReference>
<dbReference type="InterPro" id="IPR001940">
    <property type="entry name" value="Peptidase_S1C"/>
</dbReference>
<dbReference type="GeneID" id="19016783"/>
<dbReference type="GO" id="GO:0004252">
    <property type="term" value="F:serine-type endopeptidase activity"/>
    <property type="evidence" value="ECO:0007669"/>
    <property type="project" value="InterPro"/>
</dbReference>
<dbReference type="GO" id="GO:0006508">
    <property type="term" value="P:proteolysis"/>
    <property type="evidence" value="ECO:0007669"/>
    <property type="project" value="UniProtKB-KW"/>
</dbReference>
<dbReference type="PRINTS" id="PR00834">
    <property type="entry name" value="PROTEASES2C"/>
</dbReference>
<dbReference type="Gene3D" id="2.40.10.10">
    <property type="entry name" value="Trypsin-like serine proteases"/>
    <property type="match status" value="2"/>
</dbReference>
<dbReference type="Pfam" id="PF17815">
    <property type="entry name" value="PDZ_3"/>
    <property type="match status" value="1"/>
</dbReference>
<evidence type="ECO:0000256" key="5">
    <source>
        <dbReference type="SAM" id="MobiDB-lite"/>
    </source>
</evidence>
<keyword evidence="9" id="KW-1185">Reference proteome</keyword>
<dbReference type="Pfam" id="PF13180">
    <property type="entry name" value="PDZ_2"/>
    <property type="match status" value="1"/>
</dbReference>
<dbReference type="AlphaFoldDB" id="K8ETP3"/>
<evidence type="ECO:0000256" key="4">
    <source>
        <dbReference type="ARBA" id="ARBA00022825"/>
    </source>
</evidence>
<sequence length="555" mass="61218">MAPPPKNNTSKRSAQNHDARPGSPQPLVSPNSLSLSASKKHKRNNSAVAMMENVKPSISPESMMMLMDDGDEERGQNLEDDENDASRNETFDAVVKVYAVHTEPNYSLPWQRKRQMPSTSTGFVVEGKRILTNAHSVEHSTQVKLKKRGSDKKFIAKVLAIGTECDLALLSVEDEKFFENITPLKLGALPKLQDSVTVVGYPIGGVAISVTSGVVSRVEVTQYAHGATELLSLQIDAAINSGNSGGPAFNSKGMVCGVAFQSLKHDDAENIGYVIPTPVITHFVRDYELNKRYTGFPALGCDFQKLENADLKRSKKVPEGESGVLLRKLEPISNSAKSGLKTGDVLQNFDGVAVASDGTVPFRAGERISFSHLVSKKFVGENAEIEILRDGKPMKFSVPMENKKRLVPVHMEGKTPEYFIIAGLVFTTVSCPYLKSEFGKDWEYDAPVQLLSRMYLKDMTEPDQELVICSQVLAHEINIGYEDFSNLAVEKFNGKPIKNLKQLVDLVESCSEEYLTFELDMKTLVVLDNEKAKQSTREILDVHAIPSDKSKNLFS</sequence>
<dbReference type="eggNOG" id="KOG1320">
    <property type="taxonomic scope" value="Eukaryota"/>
</dbReference>
<feature type="compositionally biased region" description="Polar residues" evidence="5">
    <location>
        <begin position="26"/>
        <end position="37"/>
    </location>
</feature>
<keyword evidence="2" id="KW-0645">Protease</keyword>
<feature type="domain" description="Protease Do-like PDZ" evidence="7">
    <location>
        <begin position="407"/>
        <end position="551"/>
    </location>
</feature>
<keyword evidence="4" id="KW-0720">Serine protease</keyword>
<dbReference type="FunFam" id="2.40.10.10:FF:000012">
    <property type="entry name" value="protease Do-like 9"/>
    <property type="match status" value="1"/>
</dbReference>
<dbReference type="STRING" id="41875.K8ETP3"/>
<dbReference type="Gene3D" id="3.20.190.20">
    <property type="match status" value="1"/>
</dbReference>
<evidence type="ECO:0000256" key="3">
    <source>
        <dbReference type="ARBA" id="ARBA00022801"/>
    </source>
</evidence>
<organism evidence="8 9">
    <name type="scientific">Bathycoccus prasinos</name>
    <dbReference type="NCBI Taxonomy" id="41875"/>
    <lineage>
        <taxon>Eukaryota</taxon>
        <taxon>Viridiplantae</taxon>
        <taxon>Chlorophyta</taxon>
        <taxon>Mamiellophyceae</taxon>
        <taxon>Mamiellales</taxon>
        <taxon>Bathycoccaceae</taxon>
        <taxon>Bathycoccus</taxon>
    </lineage>
</organism>
<dbReference type="InterPro" id="IPR041517">
    <property type="entry name" value="DEGP_PDZ"/>
</dbReference>
<evidence type="ECO:0000259" key="7">
    <source>
        <dbReference type="Pfam" id="PF17815"/>
    </source>
</evidence>
<evidence type="ECO:0000313" key="8">
    <source>
        <dbReference type="EMBL" id="CCO15830.1"/>
    </source>
</evidence>
<keyword evidence="3" id="KW-0378">Hydrolase</keyword>
<evidence type="ECO:0000259" key="6">
    <source>
        <dbReference type="Pfam" id="PF13180"/>
    </source>
</evidence>
<dbReference type="InterPro" id="IPR046449">
    <property type="entry name" value="DEGP_PDZ_sf"/>
</dbReference>
<proteinExistence type="inferred from homology"/>
<dbReference type="OrthoDB" id="4217619at2759"/>
<comment type="similarity">
    <text evidence="1">Belongs to the peptidase S1C family.</text>
</comment>
<dbReference type="Pfam" id="PF13365">
    <property type="entry name" value="Trypsin_2"/>
    <property type="match status" value="1"/>
</dbReference>
<dbReference type="InterPro" id="IPR001478">
    <property type="entry name" value="PDZ"/>
</dbReference>
<dbReference type="SUPFAM" id="SSF50494">
    <property type="entry name" value="Trypsin-like serine proteases"/>
    <property type="match status" value="1"/>
</dbReference>
<feature type="region of interest" description="Disordered" evidence="5">
    <location>
        <begin position="1"/>
        <end position="60"/>
    </location>
</feature>
<accession>K8ETP3</accession>
<dbReference type="RefSeq" id="XP_007514393.1">
    <property type="nucleotide sequence ID" value="XM_007514331.1"/>
</dbReference>
<dbReference type="PANTHER" id="PTHR45980:SF18">
    <property type="entry name" value="PROTEASE DO-LIKE 9"/>
    <property type="match status" value="1"/>
</dbReference>
<evidence type="ECO:0008006" key="10">
    <source>
        <dbReference type="Google" id="ProtNLM"/>
    </source>
</evidence>
<evidence type="ECO:0000313" key="9">
    <source>
        <dbReference type="Proteomes" id="UP000198341"/>
    </source>
</evidence>
<name>K8ETP3_9CHLO</name>
<dbReference type="SUPFAM" id="SSF50156">
    <property type="entry name" value="PDZ domain-like"/>
    <property type="match status" value="1"/>
</dbReference>
<dbReference type="KEGG" id="bpg:Bathy03g02460"/>
<evidence type="ECO:0000256" key="2">
    <source>
        <dbReference type="ARBA" id="ARBA00022670"/>
    </source>
</evidence>
<dbReference type="EMBL" id="FO082276">
    <property type="protein sequence ID" value="CCO15830.1"/>
    <property type="molecule type" value="Genomic_DNA"/>
</dbReference>
<protein>
    <recommendedName>
        <fullName evidence="10">Protease Do-like PDZ domain-containing protein</fullName>
    </recommendedName>
</protein>
<dbReference type="Gene3D" id="2.30.42.10">
    <property type="match status" value="1"/>
</dbReference>
<dbReference type="InterPro" id="IPR009003">
    <property type="entry name" value="Peptidase_S1_PA"/>
</dbReference>
<feature type="domain" description="PDZ" evidence="6">
    <location>
        <begin position="297"/>
        <end position="398"/>
    </location>
</feature>
<evidence type="ECO:0000256" key="1">
    <source>
        <dbReference type="ARBA" id="ARBA00010541"/>
    </source>
</evidence>
<gene>
    <name evidence="8" type="ORF">Bathy03g02460</name>
</gene>
<dbReference type="InterPro" id="IPR043504">
    <property type="entry name" value="Peptidase_S1_PA_chymotrypsin"/>
</dbReference>
<dbReference type="InterPro" id="IPR036034">
    <property type="entry name" value="PDZ_sf"/>
</dbReference>
<dbReference type="PANTHER" id="PTHR45980">
    <property type="match status" value="1"/>
</dbReference>